<keyword evidence="6" id="KW-1185">Reference proteome</keyword>
<reference evidence="7" key="1">
    <citation type="submission" date="2017-02" db="UniProtKB">
        <authorList>
            <consortium name="WormBaseParasite"/>
        </authorList>
    </citation>
    <scope>IDENTIFICATION</scope>
</reference>
<comment type="subcellular location">
    <subcellularLocation>
        <location evidence="1">Nucleus</location>
    </subcellularLocation>
</comment>
<evidence type="ECO:0000256" key="3">
    <source>
        <dbReference type="ARBA" id="ARBA00038192"/>
    </source>
</evidence>
<dbReference type="InterPro" id="IPR037000">
    <property type="entry name" value="Ski_DNA-bd_sf"/>
</dbReference>
<dbReference type="GO" id="GO:0000978">
    <property type="term" value="F:RNA polymerase II cis-regulatory region sequence-specific DNA binding"/>
    <property type="evidence" value="ECO:0007669"/>
    <property type="project" value="TreeGrafter"/>
</dbReference>
<evidence type="ECO:0000259" key="5">
    <source>
        <dbReference type="Pfam" id="PF02437"/>
    </source>
</evidence>
<dbReference type="AlphaFoldDB" id="A0A0R3RL84"/>
<accession>A0A0R3RL84</accession>
<evidence type="ECO:0000256" key="4">
    <source>
        <dbReference type="SAM" id="MobiDB-lite"/>
    </source>
</evidence>
<evidence type="ECO:0000313" key="7">
    <source>
        <dbReference type="WBParaSite" id="EEL_0000224301-mRNA-1"/>
    </source>
</evidence>
<feature type="compositionally biased region" description="Basic and acidic residues" evidence="4">
    <location>
        <begin position="152"/>
        <end position="170"/>
    </location>
</feature>
<evidence type="ECO:0000313" key="6">
    <source>
        <dbReference type="Proteomes" id="UP000050640"/>
    </source>
</evidence>
<protein>
    <submittedName>
        <fullName evidence="7">Ski_Sno domain-containing protein</fullName>
    </submittedName>
</protein>
<dbReference type="GO" id="GO:0000981">
    <property type="term" value="F:DNA-binding transcription factor activity, RNA polymerase II-specific"/>
    <property type="evidence" value="ECO:0007669"/>
    <property type="project" value="TreeGrafter"/>
</dbReference>
<dbReference type="Gene3D" id="3.10.260.20">
    <property type="entry name" value="Ski"/>
    <property type="match status" value="1"/>
</dbReference>
<dbReference type="InterPro" id="IPR009061">
    <property type="entry name" value="DNA-bd_dom_put_sf"/>
</dbReference>
<name>A0A0R3RL84_9BILA</name>
<dbReference type="Proteomes" id="UP000050640">
    <property type="component" value="Unplaced"/>
</dbReference>
<feature type="domain" description="SKI/SNO/DAC" evidence="5">
    <location>
        <begin position="75"/>
        <end position="142"/>
    </location>
</feature>
<evidence type="ECO:0000256" key="2">
    <source>
        <dbReference type="ARBA" id="ARBA00023242"/>
    </source>
</evidence>
<dbReference type="PANTHER" id="PTHR12577:SF6">
    <property type="entry name" value="DACHSHUND, ISOFORM B"/>
    <property type="match status" value="1"/>
</dbReference>
<feature type="region of interest" description="Disordered" evidence="4">
    <location>
        <begin position="202"/>
        <end position="266"/>
    </location>
</feature>
<dbReference type="GO" id="GO:0005667">
    <property type="term" value="C:transcription regulator complex"/>
    <property type="evidence" value="ECO:0007669"/>
    <property type="project" value="TreeGrafter"/>
</dbReference>
<organism evidence="6 7">
    <name type="scientific">Elaeophora elaphi</name>
    <dbReference type="NCBI Taxonomy" id="1147741"/>
    <lineage>
        <taxon>Eukaryota</taxon>
        <taxon>Metazoa</taxon>
        <taxon>Ecdysozoa</taxon>
        <taxon>Nematoda</taxon>
        <taxon>Chromadorea</taxon>
        <taxon>Rhabditida</taxon>
        <taxon>Spirurina</taxon>
        <taxon>Spiruromorpha</taxon>
        <taxon>Filarioidea</taxon>
        <taxon>Onchocercidae</taxon>
        <taxon>Elaeophora</taxon>
    </lineage>
</organism>
<dbReference type="SUPFAM" id="SSF46955">
    <property type="entry name" value="Putative DNA-binding domain"/>
    <property type="match status" value="1"/>
</dbReference>
<dbReference type="WBParaSite" id="EEL_0000224301-mRNA-1">
    <property type="protein sequence ID" value="EEL_0000224301-mRNA-1"/>
    <property type="gene ID" value="EEL_0000224301"/>
</dbReference>
<dbReference type="STRING" id="1147741.A0A0R3RL84"/>
<keyword evidence="2" id="KW-0539">Nucleus</keyword>
<dbReference type="InterPro" id="IPR052417">
    <property type="entry name" value="Dachshund_domain"/>
</dbReference>
<proteinExistence type="inferred from homology"/>
<sequence>MIRQQQLLITTQLPAMISYNNGKSIESLNNARIYTYRGEKIAGFELQGIRMLCLPQYLSIIILIATSLYDLFTFQAYQTFLKNVISGLHTVHSKLKRLQIQLVICNVEQVRALRNLGAIQQGVNRCKLISCNDFDQLYDDCYKIHHRSDRPTKRSVEWRNTPDDRNEKPKYTSGSIAVPFTATQRIALQHLMATAAIAMTASEPPRSADQMMDTTFPDHESSENSESSSILITPRTASLSPLPLNLTKNADNHQCENDNDASQKKISSDNSKYIIHRKDYVDQDAATEDVEVLQAMLSKLITLIEMATLNLKTERELVESEKCKLLITALICKLQRDLECKQKEYDKIQRELSMEQQKASKYKFIL</sequence>
<dbReference type="PANTHER" id="PTHR12577">
    <property type="entry name" value="DACHSHUND"/>
    <property type="match status" value="1"/>
</dbReference>
<dbReference type="InterPro" id="IPR003380">
    <property type="entry name" value="SKI/SNO/DAC"/>
</dbReference>
<feature type="region of interest" description="Disordered" evidence="4">
    <location>
        <begin position="152"/>
        <end position="173"/>
    </location>
</feature>
<feature type="compositionally biased region" description="Basic and acidic residues" evidence="4">
    <location>
        <begin position="250"/>
        <end position="266"/>
    </location>
</feature>
<evidence type="ECO:0000256" key="1">
    <source>
        <dbReference type="ARBA" id="ARBA00004123"/>
    </source>
</evidence>
<dbReference type="GO" id="GO:0005634">
    <property type="term" value="C:nucleus"/>
    <property type="evidence" value="ECO:0007669"/>
    <property type="project" value="UniProtKB-SubCell"/>
</dbReference>
<comment type="similarity">
    <text evidence="3">Belongs to the DACH/dachshund family.</text>
</comment>
<dbReference type="Pfam" id="PF02437">
    <property type="entry name" value="Ski_Sno_DHD"/>
    <property type="match status" value="1"/>
</dbReference>